<dbReference type="AlphaFoldDB" id="A0A7X0W7G2"/>
<evidence type="ECO:0000313" key="6">
    <source>
        <dbReference type="Proteomes" id="UP000522007"/>
    </source>
</evidence>
<keyword evidence="3" id="KW-0804">Transcription</keyword>
<dbReference type="InterPro" id="IPR037171">
    <property type="entry name" value="NagB/RpiA_transferase-like"/>
</dbReference>
<dbReference type="PANTHER" id="PTHR30363:SF44">
    <property type="entry name" value="AGA OPERON TRANSCRIPTIONAL REPRESSOR-RELATED"/>
    <property type="match status" value="1"/>
</dbReference>
<name>A0A7X0W7G2_LISWE</name>
<evidence type="ECO:0000256" key="3">
    <source>
        <dbReference type="ARBA" id="ARBA00023163"/>
    </source>
</evidence>
<evidence type="ECO:0000256" key="1">
    <source>
        <dbReference type="ARBA" id="ARBA00023015"/>
    </source>
</evidence>
<dbReference type="Pfam" id="PF08220">
    <property type="entry name" value="HTH_DeoR"/>
    <property type="match status" value="1"/>
</dbReference>
<dbReference type="GO" id="GO:0003700">
    <property type="term" value="F:DNA-binding transcription factor activity"/>
    <property type="evidence" value="ECO:0007669"/>
    <property type="project" value="InterPro"/>
</dbReference>
<dbReference type="GO" id="GO:0003677">
    <property type="term" value="F:DNA binding"/>
    <property type="evidence" value="ECO:0007669"/>
    <property type="project" value="UniProtKB-KW"/>
</dbReference>
<accession>A0A7X0W7G2</accession>
<gene>
    <name evidence="5" type="ORF">HB853_10070</name>
</gene>
<feature type="domain" description="HTH deoR-type" evidence="4">
    <location>
        <begin position="6"/>
        <end position="61"/>
    </location>
</feature>
<dbReference type="InterPro" id="IPR050313">
    <property type="entry name" value="Carb_Metab_HTH_regulators"/>
</dbReference>
<reference evidence="5 6" key="1">
    <citation type="submission" date="2020-03" db="EMBL/GenBank/DDBJ databases">
        <title>Soil Listeria distribution.</title>
        <authorList>
            <person name="Liao J."/>
            <person name="Wiedmann M."/>
        </authorList>
    </citation>
    <scope>NUCLEOTIDE SEQUENCE [LARGE SCALE GENOMIC DNA]</scope>
    <source>
        <strain evidence="5 6">FSL L7-1829</strain>
    </source>
</reference>
<proteinExistence type="predicted"/>
<dbReference type="PRINTS" id="PR00037">
    <property type="entry name" value="HTHLACR"/>
</dbReference>
<dbReference type="InterPro" id="IPR018356">
    <property type="entry name" value="Tscrpt_reg_HTH_DeoR_CS"/>
</dbReference>
<evidence type="ECO:0000256" key="2">
    <source>
        <dbReference type="ARBA" id="ARBA00023125"/>
    </source>
</evidence>
<dbReference type="Proteomes" id="UP000522007">
    <property type="component" value="Unassembled WGS sequence"/>
</dbReference>
<dbReference type="SUPFAM" id="SSF100950">
    <property type="entry name" value="NagB/RpiA/CoA transferase-like"/>
    <property type="match status" value="1"/>
</dbReference>
<evidence type="ECO:0000259" key="4">
    <source>
        <dbReference type="PROSITE" id="PS51000"/>
    </source>
</evidence>
<dbReference type="PROSITE" id="PS51000">
    <property type="entry name" value="HTH_DEOR_2"/>
    <property type="match status" value="1"/>
</dbReference>
<dbReference type="EMBL" id="JAAROP010000010">
    <property type="protein sequence ID" value="MBC1323294.1"/>
    <property type="molecule type" value="Genomic_DNA"/>
</dbReference>
<dbReference type="InterPro" id="IPR036388">
    <property type="entry name" value="WH-like_DNA-bd_sf"/>
</dbReference>
<evidence type="ECO:0000313" key="5">
    <source>
        <dbReference type="EMBL" id="MBC1323294.1"/>
    </source>
</evidence>
<dbReference type="SMART" id="SM01134">
    <property type="entry name" value="DeoRC"/>
    <property type="match status" value="1"/>
</dbReference>
<dbReference type="SMART" id="SM00420">
    <property type="entry name" value="HTH_DEOR"/>
    <property type="match status" value="1"/>
</dbReference>
<dbReference type="SUPFAM" id="SSF46785">
    <property type="entry name" value="Winged helix' DNA-binding domain"/>
    <property type="match status" value="1"/>
</dbReference>
<dbReference type="InterPro" id="IPR036390">
    <property type="entry name" value="WH_DNA-bd_sf"/>
</dbReference>
<dbReference type="InterPro" id="IPR014036">
    <property type="entry name" value="DeoR-like_C"/>
</dbReference>
<keyword evidence="2" id="KW-0238">DNA-binding</keyword>
<dbReference type="Pfam" id="PF00455">
    <property type="entry name" value="DeoRC"/>
    <property type="match status" value="1"/>
</dbReference>
<organism evidence="5 6">
    <name type="scientific">Listeria welshimeri</name>
    <dbReference type="NCBI Taxonomy" id="1643"/>
    <lineage>
        <taxon>Bacteria</taxon>
        <taxon>Bacillati</taxon>
        <taxon>Bacillota</taxon>
        <taxon>Bacilli</taxon>
        <taxon>Bacillales</taxon>
        <taxon>Listeriaceae</taxon>
        <taxon>Listeria</taxon>
    </lineage>
</organism>
<keyword evidence="1" id="KW-0805">Transcription regulation</keyword>
<dbReference type="PROSITE" id="PS00894">
    <property type="entry name" value="HTH_DEOR_1"/>
    <property type="match status" value="1"/>
</dbReference>
<dbReference type="PANTHER" id="PTHR30363">
    <property type="entry name" value="HTH-TYPE TRANSCRIPTIONAL REGULATOR SRLR-RELATED"/>
    <property type="match status" value="1"/>
</dbReference>
<comment type="caution">
    <text evidence="5">The sequence shown here is derived from an EMBL/GenBank/DDBJ whole genome shotgun (WGS) entry which is preliminary data.</text>
</comment>
<sequence>MFNILAFERREKIMHHLYRDKKAFVSTLAEEFKVTEETIRRDFEKMEKEGIVTRTYGGATLNLHTNEDLPYQTRNAINIEAKKNIASKMNELLHDSDTIMADTSSTVLESLKEIQLQKSKITLITNSIIALQEFSNSSFKIISTGGELRTKSMSLVGTVSASTVEHYNADIALLSCKSLSMTHGITDSNDPEGDLKRNMAKKATKVILLADHTKFDKVAFVKIMNFDQINCIITDQKPSKEWLEFLTSKSIELIF</sequence>
<dbReference type="Gene3D" id="1.10.10.10">
    <property type="entry name" value="Winged helix-like DNA-binding domain superfamily/Winged helix DNA-binding domain"/>
    <property type="match status" value="1"/>
</dbReference>
<protein>
    <submittedName>
        <fullName evidence="5">DeoR/GlpR transcriptional regulator</fullName>
    </submittedName>
</protein>
<dbReference type="InterPro" id="IPR001034">
    <property type="entry name" value="DeoR_HTH"/>
</dbReference>